<evidence type="ECO:0008006" key="4">
    <source>
        <dbReference type="Google" id="ProtNLM"/>
    </source>
</evidence>
<dbReference type="InterPro" id="IPR035965">
    <property type="entry name" value="PAS-like_dom_sf"/>
</dbReference>
<dbReference type="Gene3D" id="3.30.450.40">
    <property type="match status" value="1"/>
</dbReference>
<proteinExistence type="predicted"/>
<dbReference type="InterPro" id="IPR029016">
    <property type="entry name" value="GAF-like_dom_sf"/>
</dbReference>
<dbReference type="Gene3D" id="3.30.70.270">
    <property type="match status" value="1"/>
</dbReference>
<dbReference type="SMART" id="SM00091">
    <property type="entry name" value="PAS"/>
    <property type="match status" value="1"/>
</dbReference>
<dbReference type="InterPro" id="IPR043128">
    <property type="entry name" value="Rev_trsase/Diguanyl_cyclase"/>
</dbReference>
<dbReference type="NCBIfam" id="TIGR00254">
    <property type="entry name" value="GGDEF"/>
    <property type="match status" value="1"/>
</dbReference>
<dbReference type="SMART" id="SM00267">
    <property type="entry name" value="GGDEF"/>
    <property type="match status" value="1"/>
</dbReference>
<dbReference type="PROSITE" id="PS50887">
    <property type="entry name" value="GGDEF"/>
    <property type="match status" value="1"/>
</dbReference>
<feature type="domain" description="PAS" evidence="1">
    <location>
        <begin position="8"/>
        <end position="78"/>
    </location>
</feature>
<dbReference type="Pfam" id="PF00990">
    <property type="entry name" value="GGDEF"/>
    <property type="match status" value="1"/>
</dbReference>
<reference evidence="3" key="1">
    <citation type="journal article" date="2015" name="Nature">
        <title>Complex archaea that bridge the gap between prokaryotes and eukaryotes.</title>
        <authorList>
            <person name="Spang A."/>
            <person name="Saw J.H."/>
            <person name="Jorgensen S.L."/>
            <person name="Zaremba-Niedzwiedzka K."/>
            <person name="Martijn J."/>
            <person name="Lind A.E."/>
            <person name="van Eijk R."/>
            <person name="Schleper C."/>
            <person name="Guy L."/>
            <person name="Ettema T.J."/>
        </authorList>
    </citation>
    <scope>NUCLEOTIDE SEQUENCE</scope>
</reference>
<dbReference type="Pfam" id="PF13426">
    <property type="entry name" value="PAS_9"/>
    <property type="match status" value="1"/>
</dbReference>
<dbReference type="NCBIfam" id="TIGR00229">
    <property type="entry name" value="sensory_box"/>
    <property type="match status" value="1"/>
</dbReference>
<dbReference type="InterPro" id="IPR000160">
    <property type="entry name" value="GGDEF_dom"/>
</dbReference>
<dbReference type="EMBL" id="LAZR01002926">
    <property type="protein sequence ID" value="KKN23937.1"/>
    <property type="molecule type" value="Genomic_DNA"/>
</dbReference>
<dbReference type="PANTHER" id="PTHR46663:SF3">
    <property type="entry name" value="SLL0267 PROTEIN"/>
    <property type="match status" value="1"/>
</dbReference>
<dbReference type="Gene3D" id="3.30.450.20">
    <property type="entry name" value="PAS domain"/>
    <property type="match status" value="1"/>
</dbReference>
<dbReference type="SUPFAM" id="SSF55781">
    <property type="entry name" value="GAF domain-like"/>
    <property type="match status" value="1"/>
</dbReference>
<protein>
    <recommendedName>
        <fullName evidence="4">Diguanylate cyclase</fullName>
    </recommendedName>
</protein>
<evidence type="ECO:0000313" key="3">
    <source>
        <dbReference type="EMBL" id="KKN23937.1"/>
    </source>
</evidence>
<sequence>MNYIDNSKFASLSHYIDMLLDAICVVDKDGYFIFVSKGAERIFGYSPSEMIGKQMLDLIYPDDRDKTKVTVDMIMSGQIKTDFENRYIRKNGEIIHLLWSARWSEDHSFRIAVARDITQSKRAEVMQSALYQISEAAHTEDSLLKLYARIHRIISNAIGVQHFCIAKYDSQNNSLDFPYHDLGNDINALNTHLSEDLSSWITAGKTCHDTVNNWLKVPLITQTSVVGSVIIKLQDEKGTDCQYEKQLLEFISKQIASVIERKEMNDRLHYLAMYDQLTGLANRQLFHDRLQHSIARAIRQEENLALFYLDLDDFKQANDAYGHQVGDNILQEASRRLLACVRSEDTVARLGGDEFVVLLETAIDKETAAQIAEKIRQQFTIPFHLGDVNISLSVSIGIALLPADGDVQHTLIRHADQAMYSAKRLGGNRLSF</sequence>
<comment type="caution">
    <text evidence="3">The sequence shown here is derived from an EMBL/GenBank/DDBJ whole genome shotgun (WGS) entry which is preliminary data.</text>
</comment>
<dbReference type="InterPro" id="IPR000014">
    <property type="entry name" value="PAS"/>
</dbReference>
<gene>
    <name evidence="3" type="ORF">LCGC14_0899970</name>
</gene>
<dbReference type="SUPFAM" id="SSF55073">
    <property type="entry name" value="Nucleotide cyclase"/>
    <property type="match status" value="1"/>
</dbReference>
<dbReference type="SUPFAM" id="SSF55785">
    <property type="entry name" value="PYP-like sensor domain (PAS domain)"/>
    <property type="match status" value="1"/>
</dbReference>
<dbReference type="InterPro" id="IPR052163">
    <property type="entry name" value="DGC-Regulatory_Protein"/>
</dbReference>
<dbReference type="CDD" id="cd01949">
    <property type="entry name" value="GGDEF"/>
    <property type="match status" value="1"/>
</dbReference>
<dbReference type="PANTHER" id="PTHR46663">
    <property type="entry name" value="DIGUANYLATE CYCLASE DGCT-RELATED"/>
    <property type="match status" value="1"/>
</dbReference>
<feature type="domain" description="GGDEF" evidence="2">
    <location>
        <begin position="302"/>
        <end position="432"/>
    </location>
</feature>
<dbReference type="FunFam" id="3.30.70.270:FF:000001">
    <property type="entry name" value="Diguanylate cyclase domain protein"/>
    <property type="match status" value="1"/>
</dbReference>
<dbReference type="PROSITE" id="PS50112">
    <property type="entry name" value="PAS"/>
    <property type="match status" value="1"/>
</dbReference>
<name>A0A0F9PHG8_9ZZZZ</name>
<organism evidence="3">
    <name type="scientific">marine sediment metagenome</name>
    <dbReference type="NCBI Taxonomy" id="412755"/>
    <lineage>
        <taxon>unclassified sequences</taxon>
        <taxon>metagenomes</taxon>
        <taxon>ecological metagenomes</taxon>
    </lineage>
</organism>
<accession>A0A0F9PHG8</accession>
<evidence type="ECO:0000259" key="2">
    <source>
        <dbReference type="PROSITE" id="PS50887"/>
    </source>
</evidence>
<evidence type="ECO:0000259" key="1">
    <source>
        <dbReference type="PROSITE" id="PS50112"/>
    </source>
</evidence>
<dbReference type="InterPro" id="IPR029787">
    <property type="entry name" value="Nucleotide_cyclase"/>
</dbReference>
<dbReference type="CDD" id="cd00130">
    <property type="entry name" value="PAS"/>
    <property type="match status" value="1"/>
</dbReference>
<dbReference type="AlphaFoldDB" id="A0A0F9PHG8"/>